<proteinExistence type="predicted"/>
<keyword evidence="2" id="KW-0378">Hydrolase</keyword>
<evidence type="ECO:0000313" key="4">
    <source>
        <dbReference type="EMBL" id="TDH01642.1"/>
    </source>
</evidence>
<accession>A0A484CCS2</accession>
<dbReference type="AlphaFoldDB" id="A0A484CCS2"/>
<feature type="region of interest" description="Disordered" evidence="3">
    <location>
        <begin position="1"/>
        <end position="111"/>
    </location>
</feature>
<reference evidence="4 5" key="1">
    <citation type="submission" date="2019-01" db="EMBL/GenBank/DDBJ databases">
        <title>A chromosome-scale genome assembly of the yellow perch, Perca flavescens.</title>
        <authorList>
            <person name="Feron R."/>
            <person name="Morvezen R."/>
            <person name="Bestin A."/>
            <person name="Haffray P."/>
            <person name="Klopp C."/>
            <person name="Zahm M."/>
            <person name="Cabau C."/>
            <person name="Roques C."/>
            <person name="Donnadieu C."/>
            <person name="Bouchez O."/>
            <person name="Christie M."/>
            <person name="Larson W."/>
            <person name="Guiguen Y."/>
        </authorList>
    </citation>
    <scope>NUCLEOTIDE SEQUENCE [LARGE SCALE GENOMIC DNA]</scope>
    <source>
        <strain evidence="4">YP-PL-M2</strain>
        <tissue evidence="4">Blood</tissue>
    </source>
</reference>
<dbReference type="PANTHER" id="PTHR22975:SF5">
    <property type="entry name" value="INACTIVE UBIQUITIN CARBOXYL-TERMINAL HYDROLASE 54"/>
    <property type="match status" value="1"/>
</dbReference>
<dbReference type="Proteomes" id="UP000295070">
    <property type="component" value="Chromosome 17"/>
</dbReference>
<organism evidence="4 5">
    <name type="scientific">Perca flavescens</name>
    <name type="common">American yellow perch</name>
    <name type="synonym">Morone flavescens</name>
    <dbReference type="NCBI Taxonomy" id="8167"/>
    <lineage>
        <taxon>Eukaryota</taxon>
        <taxon>Metazoa</taxon>
        <taxon>Chordata</taxon>
        <taxon>Craniata</taxon>
        <taxon>Vertebrata</taxon>
        <taxon>Euteleostomi</taxon>
        <taxon>Actinopterygii</taxon>
        <taxon>Neopterygii</taxon>
        <taxon>Teleostei</taxon>
        <taxon>Neoteleostei</taxon>
        <taxon>Acanthomorphata</taxon>
        <taxon>Eupercaria</taxon>
        <taxon>Perciformes</taxon>
        <taxon>Percoidei</taxon>
        <taxon>Percidae</taxon>
        <taxon>Percinae</taxon>
        <taxon>Perca</taxon>
    </lineage>
</organism>
<comment type="caution">
    <text evidence="4">The sequence shown here is derived from an EMBL/GenBank/DDBJ whole genome shotgun (WGS) entry which is preliminary data.</text>
</comment>
<name>A0A484CCS2_PERFV</name>
<sequence>MESGYESSERNSSSPISLDLNPADRECVLKKPSSSSSSSSGPSWRNNRSKSSGALLQELGSSSRGSLAPPAGPSELDQLQEEVQRRAREEEQQRRQEKEREAALGFNPRPSKYLDLDQLQIQGKGDSFERCVSEAELLLDQSVRLEQAGEVTAALSSVNEAV</sequence>
<dbReference type="EMBL" id="SCKG01000017">
    <property type="protein sequence ID" value="TDH01642.1"/>
    <property type="molecule type" value="Genomic_DNA"/>
</dbReference>
<evidence type="ECO:0000256" key="2">
    <source>
        <dbReference type="ARBA" id="ARBA00022801"/>
    </source>
</evidence>
<evidence type="ECO:0000313" key="5">
    <source>
        <dbReference type="Proteomes" id="UP000295070"/>
    </source>
</evidence>
<gene>
    <name evidence="4" type="ORF">EPR50_G00182550</name>
</gene>
<dbReference type="PANTHER" id="PTHR22975">
    <property type="entry name" value="UBIQUITIN SPECIFIC PROTEINASE"/>
    <property type="match status" value="1"/>
</dbReference>
<feature type="compositionally biased region" description="Low complexity" evidence="3">
    <location>
        <begin position="1"/>
        <end position="17"/>
    </location>
</feature>
<feature type="compositionally biased region" description="Polar residues" evidence="3">
    <location>
        <begin position="41"/>
        <end position="65"/>
    </location>
</feature>
<feature type="compositionally biased region" description="Basic and acidic residues" evidence="3">
    <location>
        <begin position="82"/>
        <end position="102"/>
    </location>
</feature>
<keyword evidence="5" id="KW-1185">Reference proteome</keyword>
<keyword evidence="1" id="KW-0833">Ubl conjugation pathway</keyword>
<protein>
    <submittedName>
        <fullName evidence="4">Uncharacterized protein</fullName>
    </submittedName>
</protein>
<evidence type="ECO:0000256" key="3">
    <source>
        <dbReference type="SAM" id="MobiDB-lite"/>
    </source>
</evidence>
<dbReference type="STRING" id="8167.A0A484CCS2"/>
<evidence type="ECO:0000256" key="1">
    <source>
        <dbReference type="ARBA" id="ARBA00022786"/>
    </source>
</evidence>
<dbReference type="GO" id="GO:0016787">
    <property type="term" value="F:hydrolase activity"/>
    <property type="evidence" value="ECO:0007669"/>
    <property type="project" value="UniProtKB-KW"/>
</dbReference>
<dbReference type="InterPro" id="IPR052398">
    <property type="entry name" value="Ubiquitin_hydrolase_53/54"/>
</dbReference>